<dbReference type="GO" id="GO:0046872">
    <property type="term" value="F:metal ion binding"/>
    <property type="evidence" value="ECO:0007669"/>
    <property type="project" value="UniProtKB-KW"/>
</dbReference>
<dbReference type="InterPro" id="IPR001261">
    <property type="entry name" value="ArgE/DapE_CS"/>
</dbReference>
<evidence type="ECO:0000256" key="2">
    <source>
        <dbReference type="ARBA" id="ARBA00022801"/>
    </source>
</evidence>
<dbReference type="HOGENOM" id="CLU_598054_0_0_9"/>
<protein>
    <submittedName>
        <fullName evidence="3">Peptidase M28</fullName>
    </submittedName>
</protein>
<dbReference type="AlphaFoldDB" id="I3E873"/>
<dbReference type="Proteomes" id="UP000027602">
    <property type="component" value="Chromosome"/>
</dbReference>
<keyword evidence="1" id="KW-0479">Metal-binding</keyword>
<sequence>MKNWYRLFIRHGFMVQEKSLNVFNCWNETEENLAFLLENLEKLSISYVFEQGILTILSPVVSEDKWLNCLDFKFRGRGEGLWFRPGKEEPKVRELDTYISGMVRQLNRLGLHTIYCCDGHERQKPTICFAEWVDMECVSKVLRAAGVSRFYTRNRAVRMSVPRQQLLDITEKLNKIQKEWLNEELEFIRKQLFLHLLEQCLSINGESGNEEDIRQFVIENLRPHVDFLSVDRTGNILAQKVCGTGHGPTILLNAHLDTVDVIEEDREIVKEGSIWSSSKGILGADDRAGVAILLELAERLHTFNFNGKVKFIFTVEEEIGLAGARNVDDYFLWDVDAAFIVDRRGTSDIVTSCGGYEPFCDERYGIFIEEIAKSQGLEGWKCTNGGSSDTRIWASHGIQSVNLSVGYQNEHTTAETLNTDACYHTVELLIGVLQQARELNRVIQRIKNSRKRQSSRVISI</sequence>
<name>I3E873_BACMM</name>
<dbReference type="OrthoDB" id="8441064at2"/>
<keyword evidence="2" id="KW-0378">Hydrolase</keyword>
<dbReference type="PANTHER" id="PTHR32481">
    <property type="entry name" value="AMINOPEPTIDASE"/>
    <property type="match status" value="1"/>
</dbReference>
<dbReference type="Gene3D" id="3.40.630.10">
    <property type="entry name" value="Zn peptidases"/>
    <property type="match status" value="1"/>
</dbReference>
<dbReference type="SUPFAM" id="SSF53187">
    <property type="entry name" value="Zn-dependent exopeptidases"/>
    <property type="match status" value="1"/>
</dbReference>
<dbReference type="PROSITE" id="PS00758">
    <property type="entry name" value="ARGE_DAPE_CPG2_1"/>
    <property type="match status" value="1"/>
</dbReference>
<proteinExistence type="predicted"/>
<dbReference type="GO" id="GO:0016787">
    <property type="term" value="F:hydrolase activity"/>
    <property type="evidence" value="ECO:0007669"/>
    <property type="project" value="UniProtKB-KW"/>
</dbReference>
<dbReference type="InterPro" id="IPR051464">
    <property type="entry name" value="Peptidase_M42_aminopept"/>
</dbReference>
<dbReference type="eggNOG" id="COG2195">
    <property type="taxonomic scope" value="Bacteria"/>
</dbReference>
<dbReference type="Pfam" id="PF05343">
    <property type="entry name" value="Peptidase_M42"/>
    <property type="match status" value="1"/>
</dbReference>
<accession>I3E873</accession>
<keyword evidence="4" id="KW-1185">Reference proteome</keyword>
<dbReference type="KEGG" id="bmet:BMMGA3_07805"/>
<gene>
    <name evidence="3" type="ORF">BMMGA3_07805</name>
</gene>
<dbReference type="EMBL" id="CP007739">
    <property type="protein sequence ID" value="AIE59969.1"/>
    <property type="molecule type" value="Genomic_DNA"/>
</dbReference>
<reference evidence="3 4" key="1">
    <citation type="journal article" date="2015" name="BMC Genomics">
        <title>Transcriptome analysis of thermophilic methylotrophic Bacillus methanolicus MGA3 using RNA-sequencing provides detailed insights into its previously uncharted transcriptional landscape.</title>
        <authorList>
            <person name="Irla M."/>
            <person name="Neshat A."/>
            <person name="Brautaset T."/>
            <person name="Ruckert C."/>
            <person name="Kalinowski J."/>
            <person name="Wendisch V.F."/>
        </authorList>
    </citation>
    <scope>NUCLEOTIDE SEQUENCE [LARGE SCALE GENOMIC DNA]</scope>
    <source>
        <strain evidence="4">MGA3 / ATCC 53907</strain>
    </source>
</reference>
<dbReference type="PANTHER" id="PTHR32481:SF0">
    <property type="entry name" value="AMINOPEPTIDASE YPDE-RELATED"/>
    <property type="match status" value="1"/>
</dbReference>
<evidence type="ECO:0000256" key="1">
    <source>
        <dbReference type="ARBA" id="ARBA00022723"/>
    </source>
</evidence>
<evidence type="ECO:0000313" key="4">
    <source>
        <dbReference type="Proteomes" id="UP000027602"/>
    </source>
</evidence>
<dbReference type="InterPro" id="IPR008007">
    <property type="entry name" value="Peptidase_M42"/>
</dbReference>
<organism evidence="3 4">
    <name type="scientific">Bacillus methanolicus (strain MGA3 / ATCC 53907)</name>
    <dbReference type="NCBI Taxonomy" id="796606"/>
    <lineage>
        <taxon>Bacteria</taxon>
        <taxon>Bacillati</taxon>
        <taxon>Bacillota</taxon>
        <taxon>Bacilli</taxon>
        <taxon>Bacillales</taxon>
        <taxon>Bacillaceae</taxon>
        <taxon>Bacillus</taxon>
    </lineage>
</organism>
<evidence type="ECO:0000313" key="3">
    <source>
        <dbReference type="EMBL" id="AIE59969.1"/>
    </source>
</evidence>
<dbReference type="STRING" id="796606.BMMGA3_07805"/>
<dbReference type="RefSeq" id="WP_004433884.1">
    <property type="nucleotide sequence ID" value="NZ_ADWW01000002.1"/>
</dbReference>